<keyword evidence="3" id="KW-1185">Reference proteome</keyword>
<evidence type="ECO:0000313" key="2">
    <source>
        <dbReference type="EMBL" id="EDK47136.1"/>
    </source>
</evidence>
<feature type="transmembrane region" description="Helical" evidence="1">
    <location>
        <begin position="6"/>
        <end position="30"/>
    </location>
</feature>
<evidence type="ECO:0000256" key="1">
    <source>
        <dbReference type="SAM" id="Phobius"/>
    </source>
</evidence>
<dbReference type="AlphaFoldDB" id="A5E6S8"/>
<feature type="transmembrane region" description="Helical" evidence="1">
    <location>
        <begin position="88"/>
        <end position="109"/>
    </location>
</feature>
<sequence length="164" mass="19400">MTLTIFYVNVVSFLSLFFFVLFSFTLLLLYDETLKMWSSKPGHLVVTKVHDLLINLFIYLFLFFVFFSKSVHVCTTLSSSLVHIFREITLLFTLQPFHFLSFLLCLVFLAKKQIQIKDDFLLCCLLVYLVWYFLFGFFFFGIDSLSLSFLLKKRVSISHIYTNL</sequence>
<name>A5E6S8_LODEL</name>
<keyword evidence="1" id="KW-0812">Transmembrane</keyword>
<dbReference type="InParanoid" id="A5E6S8"/>
<keyword evidence="1" id="KW-1133">Transmembrane helix</keyword>
<organism evidence="2 3">
    <name type="scientific">Lodderomyces elongisporus (strain ATCC 11503 / CBS 2605 / JCM 1781 / NBRC 1676 / NRRL YB-4239)</name>
    <name type="common">Yeast</name>
    <name type="synonym">Saccharomyces elongisporus</name>
    <dbReference type="NCBI Taxonomy" id="379508"/>
    <lineage>
        <taxon>Eukaryota</taxon>
        <taxon>Fungi</taxon>
        <taxon>Dikarya</taxon>
        <taxon>Ascomycota</taxon>
        <taxon>Saccharomycotina</taxon>
        <taxon>Pichiomycetes</taxon>
        <taxon>Debaryomycetaceae</taxon>
        <taxon>Candida/Lodderomyces clade</taxon>
        <taxon>Lodderomyces</taxon>
    </lineage>
</organism>
<feature type="transmembrane region" description="Helical" evidence="1">
    <location>
        <begin position="51"/>
        <end position="68"/>
    </location>
</feature>
<reference evidence="2 3" key="1">
    <citation type="journal article" date="2009" name="Nature">
        <title>Evolution of pathogenicity and sexual reproduction in eight Candida genomes.</title>
        <authorList>
            <person name="Butler G."/>
            <person name="Rasmussen M.D."/>
            <person name="Lin M.F."/>
            <person name="Santos M.A."/>
            <person name="Sakthikumar S."/>
            <person name="Munro C.A."/>
            <person name="Rheinbay E."/>
            <person name="Grabherr M."/>
            <person name="Forche A."/>
            <person name="Reedy J.L."/>
            <person name="Agrafioti I."/>
            <person name="Arnaud M.B."/>
            <person name="Bates S."/>
            <person name="Brown A.J."/>
            <person name="Brunke S."/>
            <person name="Costanzo M.C."/>
            <person name="Fitzpatrick D.A."/>
            <person name="de Groot P.W."/>
            <person name="Harris D."/>
            <person name="Hoyer L.L."/>
            <person name="Hube B."/>
            <person name="Klis F.M."/>
            <person name="Kodira C."/>
            <person name="Lennard N."/>
            <person name="Logue M.E."/>
            <person name="Martin R."/>
            <person name="Neiman A.M."/>
            <person name="Nikolaou E."/>
            <person name="Quail M.A."/>
            <person name="Quinn J."/>
            <person name="Santos M.C."/>
            <person name="Schmitzberger F.F."/>
            <person name="Sherlock G."/>
            <person name="Shah P."/>
            <person name="Silverstein K.A."/>
            <person name="Skrzypek M.S."/>
            <person name="Soll D."/>
            <person name="Staggs R."/>
            <person name="Stansfield I."/>
            <person name="Stumpf M.P."/>
            <person name="Sudbery P.E."/>
            <person name="Srikantha T."/>
            <person name="Zeng Q."/>
            <person name="Berman J."/>
            <person name="Berriman M."/>
            <person name="Heitman J."/>
            <person name="Gow N.A."/>
            <person name="Lorenz M.C."/>
            <person name="Birren B.W."/>
            <person name="Kellis M."/>
            <person name="Cuomo C.A."/>
        </authorList>
    </citation>
    <scope>NUCLEOTIDE SEQUENCE [LARGE SCALE GENOMIC DNA]</scope>
    <source>
        <strain evidence="3">ATCC 11503 / BCRC 21390 / CBS 2605 / JCM 1781 / NBRC 1676 / NRRL YB-4239</strain>
    </source>
</reference>
<proteinExistence type="predicted"/>
<feature type="transmembrane region" description="Helical" evidence="1">
    <location>
        <begin position="121"/>
        <end position="142"/>
    </location>
</feature>
<dbReference type="HOGENOM" id="CLU_1619341_0_0_1"/>
<protein>
    <submittedName>
        <fullName evidence="2">Uncharacterized protein</fullName>
    </submittedName>
</protein>
<dbReference type="Proteomes" id="UP000001996">
    <property type="component" value="Unassembled WGS sequence"/>
</dbReference>
<gene>
    <name evidence="2" type="ORF">LELG_05317</name>
</gene>
<dbReference type="EMBL" id="CH981532">
    <property type="protein sequence ID" value="EDK47136.1"/>
    <property type="molecule type" value="Genomic_DNA"/>
</dbReference>
<accession>A5E6S8</accession>
<evidence type="ECO:0000313" key="3">
    <source>
        <dbReference type="Proteomes" id="UP000001996"/>
    </source>
</evidence>
<keyword evidence="1" id="KW-0472">Membrane</keyword>
<dbReference type="VEuPathDB" id="FungiDB:LELG_05317"/>